<gene>
    <name evidence="1" type="ORF">A5CPYCFAH4_02100</name>
</gene>
<evidence type="ECO:0000313" key="1">
    <source>
        <dbReference type="EMBL" id="BBL07986.1"/>
    </source>
</evidence>
<protein>
    <submittedName>
        <fullName evidence="1">Uncharacterized protein</fullName>
    </submittedName>
</protein>
<dbReference type="Proteomes" id="UP000317465">
    <property type="component" value="Chromosome"/>
</dbReference>
<sequence>MHTFRPQAASFGYFYYLCWAKYRYRMQPVNRTSDPQGQPVSTNLSATGFREPGFCNQVQPQDRGRARTA</sequence>
<organism evidence="1 2">
    <name type="scientific">Alistipes onderdonkii subsp. vulgaris</name>
    <dbReference type="NCBI Taxonomy" id="2585117"/>
    <lineage>
        <taxon>Bacteria</taxon>
        <taxon>Pseudomonadati</taxon>
        <taxon>Bacteroidota</taxon>
        <taxon>Bacteroidia</taxon>
        <taxon>Bacteroidales</taxon>
        <taxon>Rikenellaceae</taxon>
        <taxon>Alistipes</taxon>
    </lineage>
</organism>
<accession>A0ACA8QT98</accession>
<keyword evidence="2" id="KW-1185">Reference proteome</keyword>
<dbReference type="EMBL" id="AP019737">
    <property type="protein sequence ID" value="BBL07986.1"/>
    <property type="molecule type" value="Genomic_DNA"/>
</dbReference>
<reference evidence="1 2" key="1">
    <citation type="journal article" date="2020" name="Int. J. Syst. Evol. Microbiol.">
        <title>Alistipes communis sp. nov., Alistipes dispar sp. nov. and Alistipes onderdonkii subsp. vulgaris subsp. nov., isolated from human faeces, and creation of Alistipes onderdonkii subsp. onderdonkii subsp. nov.</title>
        <authorList>
            <person name="Sakamoto M."/>
            <person name="Ikeyama N."/>
            <person name="Ogata Y."/>
            <person name="Suda W."/>
            <person name="Iino T."/>
            <person name="Hattori M."/>
            <person name="Ohkuma M."/>
        </authorList>
    </citation>
    <scope>NUCLEOTIDE SEQUENCE [LARGE SCALE GENOMIC DNA]</scope>
    <source>
        <strain evidence="1 2">5CPYCFAH4</strain>
    </source>
</reference>
<name>A0ACA8QT98_9BACT</name>
<proteinExistence type="predicted"/>
<evidence type="ECO:0000313" key="2">
    <source>
        <dbReference type="Proteomes" id="UP000317465"/>
    </source>
</evidence>